<protein>
    <recommendedName>
        <fullName evidence="10">Transcription factor IIIC subunit 5 HTH domain-containing protein</fullName>
    </recommendedName>
</protein>
<accession>A0ABN8BDN1</accession>
<feature type="region of interest" description="Disordered" evidence="5">
    <location>
        <begin position="421"/>
        <end position="458"/>
    </location>
</feature>
<gene>
    <name evidence="8" type="ORF">CHILSU_LOCUS8338</name>
</gene>
<evidence type="ECO:0000256" key="5">
    <source>
        <dbReference type="SAM" id="MobiDB-lite"/>
    </source>
</evidence>
<proteinExistence type="predicted"/>
<evidence type="ECO:0000259" key="6">
    <source>
        <dbReference type="Pfam" id="PF09734"/>
    </source>
</evidence>
<dbReference type="Pfam" id="PF09734">
    <property type="entry name" value="Tau95"/>
    <property type="match status" value="1"/>
</dbReference>
<dbReference type="InterPro" id="IPR042536">
    <property type="entry name" value="TFIIIC_tauA_Sfc1"/>
</dbReference>
<dbReference type="EMBL" id="OU963896">
    <property type="protein sequence ID" value="CAH0404989.1"/>
    <property type="molecule type" value="Genomic_DNA"/>
</dbReference>
<dbReference type="InterPro" id="IPR041499">
    <property type="entry name" value="Tfc1/Sfc1_N"/>
</dbReference>
<keyword evidence="2" id="KW-0238">DNA-binding</keyword>
<evidence type="ECO:0000259" key="7">
    <source>
        <dbReference type="Pfam" id="PF17682"/>
    </source>
</evidence>
<dbReference type="PANTHER" id="PTHR13230:SF5">
    <property type="entry name" value="GENERAL TRANSCRIPTION FACTOR 3C POLYPEPTIDE 5"/>
    <property type="match status" value="1"/>
</dbReference>
<comment type="subcellular location">
    <subcellularLocation>
        <location evidence="1">Nucleus</location>
    </subcellularLocation>
</comment>
<reference evidence="8" key="1">
    <citation type="submission" date="2021-12" db="EMBL/GenBank/DDBJ databases">
        <authorList>
            <person name="King R."/>
        </authorList>
    </citation>
    <scope>NUCLEOTIDE SEQUENCE</scope>
</reference>
<feature type="domain" description="Transcription factor IIIC subunit Tfc1/Sfc1 triple barrel" evidence="7">
    <location>
        <begin position="11"/>
        <end position="112"/>
    </location>
</feature>
<evidence type="ECO:0000313" key="8">
    <source>
        <dbReference type="EMBL" id="CAH0404989.1"/>
    </source>
</evidence>
<sequence>MDSKPYPDLTCVLFPGIVKNTDKAIQCLGGIRNISQVYSESVKKLGLSYRPEDPYLKKMYADCRKTAGLLVKVRVKKHKIDNELKKEVISTEVVGQVKGIYRFESICDFQYLPIQNDSRGVNNCILDQIFPSGLDAFEFMNEPGPIYIVPSSFSRTEKPYNYAYTNKKNSEKIYYTDKDLIAHRRSRSVPLVRYKFSLTNELPSEPNEHALKRFKQRLKIQPQMAQEFEFIKKMLQERPILSYNMIRYQSKYRLAVLKIILPTVAVHMHEGPWKKSWVRFGYDPRKIPESRIYQTLDFRVRHTAGMNVMVMKRKHLAQYKKAESERRGEKMDIGDDDMVTSEEVVEAAVYFRPGIVPAQRQMYYQLCDVKLPEVEELLAKEPPPGYLCHQTWGWLPPNTDQLCRDYISKYMKDTIFASNAGDELKIEKGSSDDESDSNSDEAEDTDGVSAAATGDEMT</sequence>
<dbReference type="InterPro" id="IPR040454">
    <property type="entry name" value="TF_IIIC_Tfc1/Sfc1"/>
</dbReference>
<dbReference type="InterPro" id="IPR019136">
    <property type="entry name" value="TF_IIIC_su-5_HTH"/>
</dbReference>
<feature type="domain" description="Transcription factor IIIC subunit 5 HTH" evidence="6">
    <location>
        <begin position="148"/>
        <end position="299"/>
    </location>
</feature>
<feature type="compositionally biased region" description="Acidic residues" evidence="5">
    <location>
        <begin position="432"/>
        <end position="446"/>
    </location>
</feature>
<evidence type="ECO:0000256" key="2">
    <source>
        <dbReference type="ARBA" id="ARBA00023125"/>
    </source>
</evidence>
<keyword evidence="9" id="KW-1185">Reference proteome</keyword>
<dbReference type="Gene3D" id="3.30.200.160">
    <property type="entry name" value="TFIIIC, subcomplex tauA, subunit Sfc1, barrel domain"/>
    <property type="match status" value="1"/>
</dbReference>
<dbReference type="Proteomes" id="UP001153292">
    <property type="component" value="Chromosome 3"/>
</dbReference>
<evidence type="ECO:0000256" key="4">
    <source>
        <dbReference type="ARBA" id="ARBA00023242"/>
    </source>
</evidence>
<keyword evidence="3" id="KW-0804">Transcription</keyword>
<keyword evidence="4" id="KW-0539">Nucleus</keyword>
<evidence type="ECO:0008006" key="10">
    <source>
        <dbReference type="Google" id="ProtNLM"/>
    </source>
</evidence>
<name>A0ABN8BDN1_CHISP</name>
<dbReference type="PANTHER" id="PTHR13230">
    <property type="entry name" value="GENERAL TRANSCRIPTION FACTOR IIIC, POLYPEPTIDE 5"/>
    <property type="match status" value="1"/>
</dbReference>
<evidence type="ECO:0000256" key="1">
    <source>
        <dbReference type="ARBA" id="ARBA00004123"/>
    </source>
</evidence>
<dbReference type="Pfam" id="PF17682">
    <property type="entry name" value="Tau95_N"/>
    <property type="match status" value="1"/>
</dbReference>
<evidence type="ECO:0000313" key="9">
    <source>
        <dbReference type="Proteomes" id="UP001153292"/>
    </source>
</evidence>
<feature type="compositionally biased region" description="Basic and acidic residues" evidence="5">
    <location>
        <begin position="422"/>
        <end position="431"/>
    </location>
</feature>
<evidence type="ECO:0000256" key="3">
    <source>
        <dbReference type="ARBA" id="ARBA00023163"/>
    </source>
</evidence>
<organism evidence="8 9">
    <name type="scientific">Chilo suppressalis</name>
    <name type="common">Asiatic rice borer moth</name>
    <dbReference type="NCBI Taxonomy" id="168631"/>
    <lineage>
        <taxon>Eukaryota</taxon>
        <taxon>Metazoa</taxon>
        <taxon>Ecdysozoa</taxon>
        <taxon>Arthropoda</taxon>
        <taxon>Hexapoda</taxon>
        <taxon>Insecta</taxon>
        <taxon>Pterygota</taxon>
        <taxon>Neoptera</taxon>
        <taxon>Endopterygota</taxon>
        <taxon>Lepidoptera</taxon>
        <taxon>Glossata</taxon>
        <taxon>Ditrysia</taxon>
        <taxon>Pyraloidea</taxon>
        <taxon>Crambidae</taxon>
        <taxon>Crambinae</taxon>
        <taxon>Chilo</taxon>
    </lineage>
</organism>